<evidence type="ECO:0000313" key="3">
    <source>
        <dbReference type="EMBL" id="QHU16561.1"/>
    </source>
</evidence>
<dbReference type="EMBL" id="MN740886">
    <property type="protein sequence ID" value="QHU16561.1"/>
    <property type="molecule type" value="Genomic_DNA"/>
</dbReference>
<reference evidence="3" key="1">
    <citation type="journal article" date="2020" name="Nature">
        <title>Giant virus diversity and host interactions through global metagenomics.</title>
        <authorList>
            <person name="Schulz F."/>
            <person name="Roux S."/>
            <person name="Paez-Espino D."/>
            <person name="Jungbluth S."/>
            <person name="Walsh D.A."/>
            <person name="Denef V.J."/>
            <person name="McMahon K.D."/>
            <person name="Konstantinidis K.T."/>
            <person name="Eloe-Fadrosh E.A."/>
            <person name="Kyrpides N.C."/>
            <person name="Woyke T."/>
        </authorList>
    </citation>
    <scope>NUCLEOTIDE SEQUENCE</scope>
    <source>
        <strain evidence="3">GVMAG-S-3300012000-53</strain>
    </source>
</reference>
<organism evidence="3">
    <name type="scientific">viral metagenome</name>
    <dbReference type="NCBI Taxonomy" id="1070528"/>
    <lineage>
        <taxon>unclassified sequences</taxon>
        <taxon>metagenomes</taxon>
        <taxon>organismal metagenomes</taxon>
    </lineage>
</organism>
<keyword evidence="1" id="KW-0175">Coiled coil</keyword>
<dbReference type="CDD" id="cd00761">
    <property type="entry name" value="Glyco_tranf_GTA_type"/>
    <property type="match status" value="1"/>
</dbReference>
<dbReference type="InterPro" id="IPR029044">
    <property type="entry name" value="Nucleotide-diphossugar_trans"/>
</dbReference>
<dbReference type="PANTHER" id="PTHR22916:SF3">
    <property type="entry name" value="UDP-GLCNAC:BETAGAL BETA-1,3-N-ACETYLGLUCOSAMINYLTRANSFERASE-LIKE PROTEIN 1"/>
    <property type="match status" value="1"/>
</dbReference>
<dbReference type="PANTHER" id="PTHR22916">
    <property type="entry name" value="GLYCOSYLTRANSFERASE"/>
    <property type="match status" value="1"/>
</dbReference>
<dbReference type="Pfam" id="PF00535">
    <property type="entry name" value="Glycos_transf_2"/>
    <property type="match status" value="1"/>
</dbReference>
<accession>A0A6C0KH87</accession>
<feature type="domain" description="Glycosyltransferase 2-like" evidence="2">
    <location>
        <begin position="12"/>
        <end position="139"/>
    </location>
</feature>
<dbReference type="Gene3D" id="3.90.550.10">
    <property type="entry name" value="Spore Coat Polysaccharide Biosynthesis Protein SpsA, Chain A"/>
    <property type="match status" value="1"/>
</dbReference>
<evidence type="ECO:0000256" key="1">
    <source>
        <dbReference type="SAM" id="Coils"/>
    </source>
</evidence>
<feature type="coiled-coil region" evidence="1">
    <location>
        <begin position="321"/>
        <end position="348"/>
    </location>
</feature>
<protein>
    <recommendedName>
        <fullName evidence="2">Glycosyltransferase 2-like domain-containing protein</fullName>
    </recommendedName>
</protein>
<name>A0A6C0KH87_9ZZZZ</name>
<dbReference type="AlphaFoldDB" id="A0A6C0KH87"/>
<evidence type="ECO:0000259" key="2">
    <source>
        <dbReference type="Pfam" id="PF00535"/>
    </source>
</evidence>
<dbReference type="InterPro" id="IPR001173">
    <property type="entry name" value="Glyco_trans_2-like"/>
</dbReference>
<dbReference type="GO" id="GO:0016758">
    <property type="term" value="F:hexosyltransferase activity"/>
    <property type="evidence" value="ECO:0007669"/>
    <property type="project" value="UniProtKB-ARBA"/>
</dbReference>
<dbReference type="SUPFAM" id="SSF53448">
    <property type="entry name" value="Nucleotide-diphospho-sugar transferases"/>
    <property type="match status" value="1"/>
</dbReference>
<proteinExistence type="predicted"/>
<sequence>MGKQKKYYPFVSVCTPTFNRRPFIENMFQCFRNQNYPKDRVEWIIVDDGTDKIGDLIAKSKIPQIKYFTLPEKVPLGTKRNFMHKHAKGTIIVYMDDDDYYPPDRISHAVERLESNKDALCAGSSEIYIYFKTLNRMVQCGPYGPKHATAGTFAFRAELLKQTQYEDHAALAEERAFLKDYTVPFVQLDPMKTILVFSHEHNTFDKRKMLENPHPDFLKDSPKTVNDFIKNKNEEGIKDFFMNQIDKLLENYEAGSPKMKPDVLEQIKKIEAERAEMLRKAEEQQRAMGGNQIILQKDGEQPQVLTAQDAVNIMQQQQQYIGELQKQHAEKDKRIKDLESMILQLQTQIIQRNKQNNQVSPVSPPPAEILVKDGTDVINIAPQDLNELPKSIPLLTVEAD</sequence>